<reference evidence="1 2" key="1">
    <citation type="submission" date="2016-11" db="EMBL/GenBank/DDBJ databases">
        <authorList>
            <person name="Jaros S."/>
            <person name="Januszkiewicz K."/>
            <person name="Wedrychowicz H."/>
        </authorList>
    </citation>
    <scope>NUCLEOTIDE SEQUENCE [LARGE SCALE GENOMIC DNA]</scope>
    <source>
        <strain evidence="1 2">DSM 15929</strain>
    </source>
</reference>
<organism evidence="1 2">
    <name type="scientific">Anaerocolumna jejuensis DSM 15929</name>
    <dbReference type="NCBI Taxonomy" id="1121322"/>
    <lineage>
        <taxon>Bacteria</taxon>
        <taxon>Bacillati</taxon>
        <taxon>Bacillota</taxon>
        <taxon>Clostridia</taxon>
        <taxon>Lachnospirales</taxon>
        <taxon>Lachnospiraceae</taxon>
        <taxon>Anaerocolumna</taxon>
    </lineage>
</organism>
<dbReference type="Gene3D" id="3.40.30.10">
    <property type="entry name" value="Glutaredoxin"/>
    <property type="match status" value="1"/>
</dbReference>
<sequence>MKVTMYGTEICHDCVQAKKELTACKDVQLEYKNITGDTATLKEFLAFRDKEEMFLEVKQEGRIGIPFFILENGEKTFDIDEYVELPKTKGDFVHALNVCSIDNPGQC</sequence>
<dbReference type="InterPro" id="IPR036249">
    <property type="entry name" value="Thioredoxin-like_sf"/>
</dbReference>
<dbReference type="Proteomes" id="UP000184386">
    <property type="component" value="Unassembled WGS sequence"/>
</dbReference>
<dbReference type="RefSeq" id="WP_073278461.1">
    <property type="nucleotide sequence ID" value="NZ_FRAC01000021.1"/>
</dbReference>
<dbReference type="PROSITE" id="PS51354">
    <property type="entry name" value="GLUTAREDOXIN_2"/>
    <property type="match status" value="1"/>
</dbReference>
<evidence type="ECO:0000313" key="1">
    <source>
        <dbReference type="EMBL" id="SHK99577.1"/>
    </source>
</evidence>
<accession>A0A1M6X0R6</accession>
<dbReference type="OrthoDB" id="5679012at2"/>
<dbReference type="SUPFAM" id="SSF52833">
    <property type="entry name" value="Thioredoxin-like"/>
    <property type="match status" value="1"/>
</dbReference>
<gene>
    <name evidence="1" type="ORF">SAMN02745136_03839</name>
</gene>
<protein>
    <submittedName>
        <fullName evidence="1">Glutaredoxin-related protein</fullName>
    </submittedName>
</protein>
<proteinExistence type="predicted"/>
<dbReference type="EMBL" id="FRAC01000021">
    <property type="protein sequence ID" value="SHK99577.1"/>
    <property type="molecule type" value="Genomic_DNA"/>
</dbReference>
<dbReference type="AlphaFoldDB" id="A0A1M6X0R6"/>
<name>A0A1M6X0R6_9FIRM</name>
<evidence type="ECO:0000313" key="2">
    <source>
        <dbReference type="Proteomes" id="UP000184386"/>
    </source>
</evidence>
<keyword evidence="2" id="KW-1185">Reference proteome</keyword>
<dbReference type="STRING" id="1121322.SAMN02745136_03839"/>